<name>A0ABN8QAF1_9CNID</name>
<accession>A0ABN8QAF1</accession>
<reference evidence="2 3" key="1">
    <citation type="submission" date="2022-05" db="EMBL/GenBank/DDBJ databases">
        <authorList>
            <consortium name="Genoscope - CEA"/>
            <person name="William W."/>
        </authorList>
    </citation>
    <scope>NUCLEOTIDE SEQUENCE [LARGE SCALE GENOMIC DNA]</scope>
</reference>
<evidence type="ECO:0000313" key="2">
    <source>
        <dbReference type="EMBL" id="CAH3160454.1"/>
    </source>
</evidence>
<feature type="region of interest" description="Disordered" evidence="1">
    <location>
        <begin position="1"/>
        <end position="22"/>
    </location>
</feature>
<organism evidence="2 3">
    <name type="scientific">Porites evermanni</name>
    <dbReference type="NCBI Taxonomy" id="104178"/>
    <lineage>
        <taxon>Eukaryota</taxon>
        <taxon>Metazoa</taxon>
        <taxon>Cnidaria</taxon>
        <taxon>Anthozoa</taxon>
        <taxon>Hexacorallia</taxon>
        <taxon>Scleractinia</taxon>
        <taxon>Fungiina</taxon>
        <taxon>Poritidae</taxon>
        <taxon>Porites</taxon>
    </lineage>
</organism>
<dbReference type="Proteomes" id="UP001159427">
    <property type="component" value="Unassembled WGS sequence"/>
</dbReference>
<evidence type="ECO:0000256" key="1">
    <source>
        <dbReference type="SAM" id="MobiDB-lite"/>
    </source>
</evidence>
<proteinExistence type="predicted"/>
<dbReference type="EMBL" id="CALNXI010001214">
    <property type="protein sequence ID" value="CAH3160454.1"/>
    <property type="molecule type" value="Genomic_DNA"/>
</dbReference>
<gene>
    <name evidence="2" type="ORF">PEVE_00003594</name>
</gene>
<feature type="compositionally biased region" description="Polar residues" evidence="1">
    <location>
        <begin position="12"/>
        <end position="22"/>
    </location>
</feature>
<protein>
    <submittedName>
        <fullName evidence="2">Uncharacterized protein</fullName>
    </submittedName>
</protein>
<feature type="region of interest" description="Disordered" evidence="1">
    <location>
        <begin position="91"/>
        <end position="129"/>
    </location>
</feature>
<feature type="compositionally biased region" description="Basic and acidic residues" evidence="1">
    <location>
        <begin position="94"/>
        <end position="103"/>
    </location>
</feature>
<comment type="caution">
    <text evidence="2">The sequence shown here is derived from an EMBL/GenBank/DDBJ whole genome shotgun (WGS) entry which is preliminary data.</text>
</comment>
<keyword evidence="3" id="KW-1185">Reference proteome</keyword>
<evidence type="ECO:0000313" key="3">
    <source>
        <dbReference type="Proteomes" id="UP001159427"/>
    </source>
</evidence>
<sequence>MFTGSDMLNGHARSQSQEEVPVTMQSNADFNAVQQKLAVKKPFNKGIFKIGKERKGDNNLSDSDGLSFKHTYNREVLIDFPPEQRNRQLVNHYGQEKPSDRANRLPTGSKKKHDVRNKGYDEKRPAPMLKVGRIKVTRPTRV</sequence>
<feature type="compositionally biased region" description="Basic and acidic residues" evidence="1">
    <location>
        <begin position="116"/>
        <end position="125"/>
    </location>
</feature>